<name>A0A3P6DFF0_BRAOL</name>
<evidence type="ECO:0000256" key="2">
    <source>
        <dbReference type="ARBA" id="ARBA00010020"/>
    </source>
</evidence>
<accession>A0A3P6DFF0</accession>
<comment type="similarity">
    <text evidence="2">Belongs to the ABI family.</text>
</comment>
<dbReference type="InterPro" id="IPR039297">
    <property type="entry name" value="COX7a"/>
</dbReference>
<evidence type="ECO:0000256" key="1">
    <source>
        <dbReference type="ARBA" id="ARBA00004273"/>
    </source>
</evidence>
<keyword evidence="8" id="KW-0732">Signal</keyword>
<gene>
    <name evidence="9" type="ORF">BOLC2T07590H</name>
</gene>
<evidence type="ECO:0000256" key="8">
    <source>
        <dbReference type="SAM" id="SignalP"/>
    </source>
</evidence>
<organism evidence="9">
    <name type="scientific">Brassica oleracea</name>
    <name type="common">Wild cabbage</name>
    <dbReference type="NCBI Taxonomy" id="3712"/>
    <lineage>
        <taxon>Eukaryota</taxon>
        <taxon>Viridiplantae</taxon>
        <taxon>Streptophyta</taxon>
        <taxon>Embryophyta</taxon>
        <taxon>Tracheophyta</taxon>
        <taxon>Spermatophyta</taxon>
        <taxon>Magnoliopsida</taxon>
        <taxon>eudicotyledons</taxon>
        <taxon>Gunneridae</taxon>
        <taxon>Pentapetalae</taxon>
        <taxon>rosids</taxon>
        <taxon>malvids</taxon>
        <taxon>Brassicales</taxon>
        <taxon>Brassicaceae</taxon>
        <taxon>Brassiceae</taxon>
        <taxon>Brassica</taxon>
    </lineage>
</organism>
<keyword evidence="7" id="KW-1133">Transmembrane helix</keyword>
<dbReference type="AlphaFoldDB" id="A0A3P6DFF0"/>
<evidence type="ECO:0000256" key="7">
    <source>
        <dbReference type="SAM" id="Phobius"/>
    </source>
</evidence>
<evidence type="ECO:0000313" key="9">
    <source>
        <dbReference type="EMBL" id="VDD21165.1"/>
    </source>
</evidence>
<evidence type="ECO:0000256" key="6">
    <source>
        <dbReference type="ARBA" id="ARBA00025223"/>
    </source>
</evidence>
<evidence type="ECO:0000256" key="3">
    <source>
        <dbReference type="ARBA" id="ARBA00022792"/>
    </source>
</evidence>
<dbReference type="Pfam" id="PF02238">
    <property type="entry name" value="COX7a"/>
    <property type="match status" value="1"/>
</dbReference>
<keyword evidence="5 7" id="KW-0472">Membrane</keyword>
<comment type="subcellular location">
    <subcellularLocation>
        <location evidence="1">Mitochondrion inner membrane</location>
    </subcellularLocation>
</comment>
<dbReference type="PANTHER" id="PTHR10460:SF0">
    <property type="entry name" value="ABELSON INTERACTING PROTEIN, ISOFORM D"/>
    <property type="match status" value="1"/>
</dbReference>
<keyword evidence="3" id="KW-0999">Mitochondrion inner membrane</keyword>
<dbReference type="Gene3D" id="6.10.140.1620">
    <property type="match status" value="1"/>
</dbReference>
<feature type="transmembrane region" description="Helical" evidence="7">
    <location>
        <begin position="178"/>
        <end position="203"/>
    </location>
</feature>
<protein>
    <submittedName>
        <fullName evidence="9">Uncharacterized protein</fullName>
    </submittedName>
</protein>
<reference evidence="9" key="1">
    <citation type="submission" date="2018-11" db="EMBL/GenBank/DDBJ databases">
        <authorList>
            <consortium name="Genoscope - CEA"/>
            <person name="William W."/>
        </authorList>
    </citation>
    <scope>NUCLEOTIDE SEQUENCE</scope>
</reference>
<proteinExistence type="inferred from homology"/>
<feature type="signal peptide" evidence="8">
    <location>
        <begin position="1"/>
        <end position="16"/>
    </location>
</feature>
<keyword evidence="7" id="KW-0812">Transmembrane</keyword>
<dbReference type="EMBL" id="LR031874">
    <property type="protein sequence ID" value="VDD21165.1"/>
    <property type="molecule type" value="Genomic_DNA"/>
</dbReference>
<dbReference type="PANTHER" id="PTHR10460">
    <property type="entry name" value="ABL INTERACTOR FAMILY MEMBER"/>
    <property type="match status" value="1"/>
</dbReference>
<dbReference type="GO" id="GO:0005743">
    <property type="term" value="C:mitochondrial inner membrane"/>
    <property type="evidence" value="ECO:0007669"/>
    <property type="project" value="UniProtKB-SubCell"/>
</dbReference>
<dbReference type="InterPro" id="IPR028457">
    <property type="entry name" value="ABI"/>
</dbReference>
<evidence type="ECO:0000256" key="4">
    <source>
        <dbReference type="ARBA" id="ARBA00023128"/>
    </source>
</evidence>
<comment type="function">
    <text evidence="6">Involved in regulation of actin and microtubule organization. Part of a WAVE complex that activates the Arp2/3 complex.</text>
</comment>
<feature type="chain" id="PRO_5017971663" evidence="8">
    <location>
        <begin position="17"/>
        <end position="211"/>
    </location>
</feature>
<keyword evidence="4" id="KW-0496">Mitochondrion</keyword>
<sequence>MTRVALLLFSSIFSVSDDLRRGSMERSKSFFKALHELKNLRPQLYSAADYFEKSYLHSEQKQMVLDNLKDYNVKALVNVVDHLGTVASKLTNLLDQQSSDISTMELRASCVSQKLLTCRTLLVLSDDLNQDRIIAMRQKWRLCEIDLEDYFFVLLTRLFQSIQRHIYLKGPMDKVTSVAIPLALAASSLYMINCVFMLFYVFLESVMFFTE</sequence>
<evidence type="ECO:0000256" key="5">
    <source>
        <dbReference type="ARBA" id="ARBA00023136"/>
    </source>
</evidence>